<dbReference type="Proteomes" id="UP000326279">
    <property type="component" value="Segment"/>
</dbReference>
<gene>
    <name evidence="1" type="primary">15</name>
    <name evidence="1" type="ORF">PBI_MALAGASYROSE_15</name>
</gene>
<dbReference type="KEGG" id="vg:80019490"/>
<evidence type="ECO:0000313" key="2">
    <source>
        <dbReference type="Proteomes" id="UP000326279"/>
    </source>
</evidence>
<dbReference type="GeneID" id="80019490"/>
<keyword evidence="2" id="KW-1185">Reference proteome</keyword>
<sequence length="131" mass="13979">MAYAEPPDLVSRWHSLTPDQTAKATTLFGDAAFWLGVWVPGLEAAASDPSSKAATAAKLLSVAMVKRALQAEENDQPGAQVVQETAGIYTEQITYRNPEGNLYLYDRERNDLLAIVTGLPAGAVSMTSPGL</sequence>
<organism evidence="1 2">
    <name type="scientific">Mycobacterium phage MalagasyRose</name>
    <dbReference type="NCBI Taxonomy" id="2599870"/>
    <lineage>
        <taxon>Viruses</taxon>
        <taxon>Duplodnaviria</taxon>
        <taxon>Heunggongvirae</taxon>
        <taxon>Uroviricota</taxon>
        <taxon>Caudoviricetes</taxon>
        <taxon>Malagasyrosevirus</taxon>
        <taxon>Malagasyrosevirus malagasyrose</taxon>
    </lineage>
</organism>
<protein>
    <submittedName>
        <fullName evidence="1">Head-to-tail adaptor</fullName>
    </submittedName>
</protein>
<dbReference type="RefSeq" id="YP_010754887.1">
    <property type="nucleotide sequence ID" value="NC_073465.1"/>
</dbReference>
<name>A0A5J6TE40_9CAUD</name>
<dbReference type="EMBL" id="MN234170">
    <property type="protein sequence ID" value="QFG08865.1"/>
    <property type="molecule type" value="Genomic_DNA"/>
</dbReference>
<proteinExistence type="predicted"/>
<reference evidence="1 2" key="1">
    <citation type="submission" date="2019-07" db="EMBL/GenBank/DDBJ databases">
        <authorList>
            <person name="Garlena R.A."/>
            <person name="Russell D.A."/>
            <person name="Pope W.H."/>
            <person name="Jacobs-Sera D."/>
            <person name="Hatfull G.F."/>
        </authorList>
    </citation>
    <scope>NUCLEOTIDE SEQUENCE [LARGE SCALE GENOMIC DNA]</scope>
</reference>
<evidence type="ECO:0000313" key="1">
    <source>
        <dbReference type="EMBL" id="QFG08865.1"/>
    </source>
</evidence>
<accession>A0A5J6TE40</accession>